<dbReference type="InterPro" id="IPR021151">
    <property type="entry name" value="GINS_A"/>
</dbReference>
<accession>A0A068VL09</accession>
<dbReference type="CDD" id="cd11710">
    <property type="entry name" value="GINS_A_psf1"/>
    <property type="match status" value="1"/>
</dbReference>
<dbReference type="AlphaFoldDB" id="A0A068VL09"/>
<reference evidence="7" key="1">
    <citation type="journal article" date="2014" name="Science">
        <title>The coffee genome provides insight into the convergent evolution of caffeine biosynthesis.</title>
        <authorList>
            <person name="Denoeud F."/>
            <person name="Carretero-Paulet L."/>
            <person name="Dereeper A."/>
            <person name="Droc G."/>
            <person name="Guyot R."/>
            <person name="Pietrella M."/>
            <person name="Zheng C."/>
            <person name="Alberti A."/>
            <person name="Anthony F."/>
            <person name="Aprea G."/>
            <person name="Aury J.M."/>
            <person name="Bento P."/>
            <person name="Bernard M."/>
            <person name="Bocs S."/>
            <person name="Campa C."/>
            <person name="Cenci A."/>
            <person name="Combes M.C."/>
            <person name="Crouzillat D."/>
            <person name="Da Silva C."/>
            <person name="Daddiego L."/>
            <person name="De Bellis F."/>
            <person name="Dussert S."/>
            <person name="Garsmeur O."/>
            <person name="Gayraud T."/>
            <person name="Guignon V."/>
            <person name="Jahn K."/>
            <person name="Jamilloux V."/>
            <person name="Joet T."/>
            <person name="Labadie K."/>
            <person name="Lan T."/>
            <person name="Leclercq J."/>
            <person name="Lepelley M."/>
            <person name="Leroy T."/>
            <person name="Li L.T."/>
            <person name="Librado P."/>
            <person name="Lopez L."/>
            <person name="Munoz A."/>
            <person name="Noel B."/>
            <person name="Pallavicini A."/>
            <person name="Perrotta G."/>
            <person name="Poncet V."/>
            <person name="Pot D."/>
            <person name="Priyono X."/>
            <person name="Rigoreau M."/>
            <person name="Rouard M."/>
            <person name="Rozas J."/>
            <person name="Tranchant-Dubreuil C."/>
            <person name="VanBuren R."/>
            <person name="Zhang Q."/>
            <person name="Andrade A.C."/>
            <person name="Argout X."/>
            <person name="Bertrand B."/>
            <person name="de Kochko A."/>
            <person name="Graziosi G."/>
            <person name="Henry R.J."/>
            <person name="Jayarama X."/>
            <person name="Ming R."/>
            <person name="Nagai C."/>
            <person name="Rounsley S."/>
            <person name="Sankoff D."/>
            <person name="Giuliano G."/>
            <person name="Albert V.A."/>
            <person name="Wincker P."/>
            <person name="Lashermes P."/>
        </authorList>
    </citation>
    <scope>NUCLEOTIDE SEQUENCE [LARGE SCALE GENOMIC DNA]</scope>
    <source>
        <strain evidence="7">cv. DH200-94</strain>
    </source>
</reference>
<dbReference type="FunCoup" id="A0A068VL09">
    <property type="interactions" value="1779"/>
</dbReference>
<dbReference type="Gene3D" id="1.20.58.1030">
    <property type="match status" value="1"/>
</dbReference>
<dbReference type="EMBL" id="HG742866">
    <property type="protein sequence ID" value="CDP21391.1"/>
    <property type="molecule type" value="Genomic_DNA"/>
</dbReference>
<keyword evidence="7" id="KW-1185">Reference proteome</keyword>
<evidence type="ECO:0000259" key="5">
    <source>
        <dbReference type="Pfam" id="PF05916"/>
    </source>
</evidence>
<evidence type="ECO:0000256" key="4">
    <source>
        <dbReference type="ARBA" id="ARBA00023242"/>
    </source>
</evidence>
<organism evidence="6 7">
    <name type="scientific">Coffea canephora</name>
    <name type="common">Robusta coffee</name>
    <dbReference type="NCBI Taxonomy" id="49390"/>
    <lineage>
        <taxon>Eukaryota</taxon>
        <taxon>Viridiplantae</taxon>
        <taxon>Streptophyta</taxon>
        <taxon>Embryophyta</taxon>
        <taxon>Tracheophyta</taxon>
        <taxon>Spermatophyta</taxon>
        <taxon>Magnoliopsida</taxon>
        <taxon>eudicotyledons</taxon>
        <taxon>Gunneridae</taxon>
        <taxon>Pentapetalae</taxon>
        <taxon>asterids</taxon>
        <taxon>lamiids</taxon>
        <taxon>Gentianales</taxon>
        <taxon>Rubiaceae</taxon>
        <taxon>Ixoroideae</taxon>
        <taxon>Gardenieae complex</taxon>
        <taxon>Bertiereae - Coffeeae clade</taxon>
        <taxon>Coffeeae</taxon>
        <taxon>Coffea</taxon>
    </lineage>
</organism>
<comment type="similarity">
    <text evidence="2">Belongs to the GINS1/PSF1 family.</text>
</comment>
<dbReference type="OMA" id="CLHYECI"/>
<dbReference type="GO" id="GO:0000811">
    <property type="term" value="C:GINS complex"/>
    <property type="evidence" value="ECO:0007669"/>
    <property type="project" value="InterPro"/>
</dbReference>
<dbReference type="InterPro" id="IPR005339">
    <property type="entry name" value="GINS_Psf1"/>
</dbReference>
<keyword evidence="4" id="KW-0539">Nucleus</keyword>
<dbReference type="STRING" id="49390.A0A068VL09"/>
<dbReference type="GO" id="GO:1902983">
    <property type="term" value="P:DNA strand elongation involved in mitotic DNA replication"/>
    <property type="evidence" value="ECO:0007669"/>
    <property type="project" value="TreeGrafter"/>
</dbReference>
<dbReference type="PANTHER" id="PTHR12914:SF2">
    <property type="entry name" value="DNA REPLICATION COMPLEX GINS PROTEIN PSF1"/>
    <property type="match status" value="1"/>
</dbReference>
<protein>
    <submittedName>
        <fullName evidence="6">DH200=94 genomic scaffold, scaffold_3782</fullName>
    </submittedName>
</protein>
<feature type="domain" description="GINS subunit" evidence="5">
    <location>
        <begin position="47"/>
        <end position="132"/>
    </location>
</feature>
<proteinExistence type="inferred from homology"/>
<dbReference type="PhylomeDB" id="A0A068VL09"/>
<dbReference type="Pfam" id="PF05916">
    <property type="entry name" value="Sld5"/>
    <property type="match status" value="1"/>
</dbReference>
<gene>
    <name evidence="6" type="ORF">GSCOC_T00010419001</name>
</gene>
<evidence type="ECO:0000313" key="7">
    <source>
        <dbReference type="Proteomes" id="UP000295252"/>
    </source>
</evidence>
<evidence type="ECO:0000256" key="3">
    <source>
        <dbReference type="ARBA" id="ARBA00022705"/>
    </source>
</evidence>
<dbReference type="InterPro" id="IPR036224">
    <property type="entry name" value="GINS_bundle-like_dom_sf"/>
</dbReference>
<evidence type="ECO:0000256" key="2">
    <source>
        <dbReference type="ARBA" id="ARBA00006677"/>
    </source>
</evidence>
<dbReference type="Gramene" id="CDP21391">
    <property type="protein sequence ID" value="CDP21391"/>
    <property type="gene ID" value="GSCOC_T00010419001"/>
</dbReference>
<name>A0A068VL09_COFCA</name>
<keyword evidence="3" id="KW-0235">DNA replication</keyword>
<dbReference type="Proteomes" id="UP000295252">
    <property type="component" value="Unassembled WGS sequence"/>
</dbReference>
<sequence length="163" mass="18001">MKCLCGAVESVGLKELASSEPGQLSAFNVSITISSICGMKIEEVKKLDNQVLEESEKALLKAHNLGALIHHLSLLCNKRCLMAYVYNRAETMQSLGWAVERVLPEEIEEKLSASEKEYFKKRATSLQSCMSELDLDLAVDMVPPKDPYIKVRALADIGNVTAQ</sequence>
<comment type="subcellular location">
    <subcellularLocation>
        <location evidence="1">Nucleus</location>
    </subcellularLocation>
</comment>
<dbReference type="OrthoDB" id="10252587at2759"/>
<dbReference type="PANTHER" id="PTHR12914">
    <property type="entry name" value="PARTNER OF SLD5"/>
    <property type="match status" value="1"/>
</dbReference>
<dbReference type="SUPFAM" id="SSF158573">
    <property type="entry name" value="GINS helical bundle-like"/>
    <property type="match status" value="1"/>
</dbReference>
<evidence type="ECO:0000256" key="1">
    <source>
        <dbReference type="ARBA" id="ARBA00004123"/>
    </source>
</evidence>
<evidence type="ECO:0000313" key="6">
    <source>
        <dbReference type="EMBL" id="CDP21391.1"/>
    </source>
</evidence>
<dbReference type="InParanoid" id="A0A068VL09"/>